<dbReference type="PANTHER" id="PTHR42951">
    <property type="entry name" value="METALLO-BETA-LACTAMASE DOMAIN-CONTAINING"/>
    <property type="match status" value="1"/>
</dbReference>
<evidence type="ECO:0000313" key="2">
    <source>
        <dbReference type="EMBL" id="TDE09862.1"/>
    </source>
</evidence>
<dbReference type="InParanoid" id="A0A4R5D8H6"/>
<reference evidence="2 3" key="1">
    <citation type="submission" date="2019-03" db="EMBL/GenBank/DDBJ databases">
        <title>Draft genome sequences of novel Actinobacteria.</title>
        <authorList>
            <person name="Sahin N."/>
            <person name="Ay H."/>
            <person name="Saygin H."/>
        </authorList>
    </citation>
    <scope>NUCLEOTIDE SEQUENCE [LARGE SCALE GENOMIC DNA]</scope>
    <source>
        <strain evidence="2 3">5K138</strain>
    </source>
</reference>
<dbReference type="AlphaFoldDB" id="A0A4R5D8H6"/>
<dbReference type="SMART" id="SM00849">
    <property type="entry name" value="Lactamase_B"/>
    <property type="match status" value="1"/>
</dbReference>
<dbReference type="RefSeq" id="WP_131895040.1">
    <property type="nucleotide sequence ID" value="NZ_SMKZ01000016.1"/>
</dbReference>
<dbReference type="GO" id="GO:0016787">
    <property type="term" value="F:hydrolase activity"/>
    <property type="evidence" value="ECO:0007669"/>
    <property type="project" value="UniProtKB-KW"/>
</dbReference>
<dbReference type="InterPro" id="IPR050855">
    <property type="entry name" value="NDM-1-like"/>
</dbReference>
<keyword evidence="3" id="KW-1185">Reference proteome</keyword>
<dbReference type="OrthoDB" id="2971563at2"/>
<evidence type="ECO:0000259" key="1">
    <source>
        <dbReference type="SMART" id="SM00849"/>
    </source>
</evidence>
<feature type="domain" description="Metallo-beta-lactamase" evidence="1">
    <location>
        <begin position="18"/>
        <end position="226"/>
    </location>
</feature>
<dbReference type="SUPFAM" id="SSF56281">
    <property type="entry name" value="Metallo-hydrolase/oxidoreductase"/>
    <property type="match status" value="1"/>
</dbReference>
<dbReference type="InterPro" id="IPR001279">
    <property type="entry name" value="Metallo-B-lactamas"/>
</dbReference>
<organism evidence="2 3">
    <name type="scientific">Jiangella asiatica</name>
    <dbReference type="NCBI Taxonomy" id="2530372"/>
    <lineage>
        <taxon>Bacteria</taxon>
        <taxon>Bacillati</taxon>
        <taxon>Actinomycetota</taxon>
        <taxon>Actinomycetes</taxon>
        <taxon>Jiangellales</taxon>
        <taxon>Jiangellaceae</taxon>
        <taxon>Jiangella</taxon>
    </lineage>
</organism>
<evidence type="ECO:0000313" key="3">
    <source>
        <dbReference type="Proteomes" id="UP000294739"/>
    </source>
</evidence>
<name>A0A4R5D8H6_9ACTN</name>
<accession>A0A4R5D8H6</accession>
<protein>
    <submittedName>
        <fullName evidence="2">MBL fold metallo-hydrolase</fullName>
    </submittedName>
</protein>
<dbReference type="EMBL" id="SMKZ01000016">
    <property type="protein sequence ID" value="TDE09862.1"/>
    <property type="molecule type" value="Genomic_DNA"/>
</dbReference>
<gene>
    <name evidence="2" type="ORF">E1269_12850</name>
</gene>
<comment type="caution">
    <text evidence="2">The sequence shown here is derived from an EMBL/GenBank/DDBJ whole genome shotgun (WGS) entry which is preliminary data.</text>
</comment>
<dbReference type="Pfam" id="PF00753">
    <property type="entry name" value="Lactamase_B"/>
    <property type="match status" value="1"/>
</dbReference>
<keyword evidence="2" id="KW-0378">Hydrolase</keyword>
<dbReference type="Gene3D" id="3.60.15.10">
    <property type="entry name" value="Ribonuclease Z/Hydroxyacylglutathione hydrolase-like"/>
    <property type="match status" value="1"/>
</dbReference>
<sequence>MEVAPGLHRIETPFGPRVNAVYLFAGSRGSLLVDTATDETARSHVIPYLQHAGVGPDRLRYVLTTHSDYDHMAGNAALREYAPAAAFVCHELDRPMIEDIELMITGRYGEFSADHGHDETDDTKAAIRAATGTTPVDVGLQGGEVVDLGDGWRVTVLHTPGHSWGSISVHDPRSGTLVVGDAVLGNAVVTAEGEPAFPPTYRYVDTYVSTIRAMRTLAPQTLLTSHYAIQRGPAVAEFLAESQAFVDRTEQTLRAELRGAGGAVTVRELTEKLSPELGGWPQEAAAALFFPLSGHLERLAAYGLIELVPDPGRPVKVRWRD</sequence>
<dbReference type="Proteomes" id="UP000294739">
    <property type="component" value="Unassembled WGS sequence"/>
</dbReference>
<dbReference type="InterPro" id="IPR036866">
    <property type="entry name" value="RibonucZ/Hydroxyglut_hydro"/>
</dbReference>
<proteinExistence type="predicted"/>